<comment type="caution">
    <text evidence="2">The sequence shown here is derived from an EMBL/GenBank/DDBJ whole genome shotgun (WGS) entry which is preliminary data.</text>
</comment>
<evidence type="ECO:0000256" key="1">
    <source>
        <dbReference type="SAM" id="MobiDB-lite"/>
    </source>
</evidence>
<accession>A0A9D4DID9</accession>
<evidence type="ECO:0000313" key="3">
    <source>
        <dbReference type="Proteomes" id="UP000828390"/>
    </source>
</evidence>
<name>A0A9D4DID9_DREPO</name>
<protein>
    <submittedName>
        <fullName evidence="2">Uncharacterized protein</fullName>
    </submittedName>
</protein>
<gene>
    <name evidence="2" type="ORF">DPMN_183868</name>
</gene>
<dbReference type="EMBL" id="JAIWYP010000010">
    <property type="protein sequence ID" value="KAH3749371.1"/>
    <property type="molecule type" value="Genomic_DNA"/>
</dbReference>
<feature type="region of interest" description="Disordered" evidence="1">
    <location>
        <begin position="1"/>
        <end position="44"/>
    </location>
</feature>
<reference evidence="2" key="2">
    <citation type="submission" date="2020-11" db="EMBL/GenBank/DDBJ databases">
        <authorList>
            <person name="McCartney M.A."/>
            <person name="Auch B."/>
            <person name="Kono T."/>
            <person name="Mallez S."/>
            <person name="Becker A."/>
            <person name="Gohl D.M."/>
            <person name="Silverstein K.A.T."/>
            <person name="Koren S."/>
            <person name="Bechman K.B."/>
            <person name="Herman A."/>
            <person name="Abrahante J.E."/>
            <person name="Garbe J."/>
        </authorList>
    </citation>
    <scope>NUCLEOTIDE SEQUENCE</scope>
    <source>
        <strain evidence="2">Duluth1</strain>
        <tissue evidence="2">Whole animal</tissue>
    </source>
</reference>
<organism evidence="2 3">
    <name type="scientific">Dreissena polymorpha</name>
    <name type="common">Zebra mussel</name>
    <name type="synonym">Mytilus polymorpha</name>
    <dbReference type="NCBI Taxonomy" id="45954"/>
    <lineage>
        <taxon>Eukaryota</taxon>
        <taxon>Metazoa</taxon>
        <taxon>Spiralia</taxon>
        <taxon>Lophotrochozoa</taxon>
        <taxon>Mollusca</taxon>
        <taxon>Bivalvia</taxon>
        <taxon>Autobranchia</taxon>
        <taxon>Heteroconchia</taxon>
        <taxon>Euheterodonta</taxon>
        <taxon>Imparidentia</taxon>
        <taxon>Neoheterodontei</taxon>
        <taxon>Myida</taxon>
        <taxon>Dreissenoidea</taxon>
        <taxon>Dreissenidae</taxon>
        <taxon>Dreissena</taxon>
    </lineage>
</organism>
<dbReference type="AlphaFoldDB" id="A0A9D4DID9"/>
<reference evidence="2" key="1">
    <citation type="journal article" date="2019" name="bioRxiv">
        <title>The Genome of the Zebra Mussel, Dreissena polymorpha: A Resource for Invasive Species Research.</title>
        <authorList>
            <person name="McCartney M.A."/>
            <person name="Auch B."/>
            <person name="Kono T."/>
            <person name="Mallez S."/>
            <person name="Zhang Y."/>
            <person name="Obille A."/>
            <person name="Becker A."/>
            <person name="Abrahante J.E."/>
            <person name="Garbe J."/>
            <person name="Badalamenti J.P."/>
            <person name="Herman A."/>
            <person name="Mangelson H."/>
            <person name="Liachko I."/>
            <person name="Sullivan S."/>
            <person name="Sone E.D."/>
            <person name="Koren S."/>
            <person name="Silverstein K.A.T."/>
            <person name="Beckman K.B."/>
            <person name="Gohl D.M."/>
        </authorList>
    </citation>
    <scope>NUCLEOTIDE SEQUENCE</scope>
    <source>
        <strain evidence="2">Duluth1</strain>
        <tissue evidence="2">Whole animal</tissue>
    </source>
</reference>
<dbReference type="Proteomes" id="UP000828390">
    <property type="component" value="Unassembled WGS sequence"/>
</dbReference>
<keyword evidence="3" id="KW-1185">Reference proteome</keyword>
<evidence type="ECO:0000313" key="2">
    <source>
        <dbReference type="EMBL" id="KAH3749371.1"/>
    </source>
</evidence>
<feature type="compositionally biased region" description="Low complexity" evidence="1">
    <location>
        <begin position="9"/>
        <end position="26"/>
    </location>
</feature>
<sequence length="304" mass="35459">MLEDINGLPAQPASQPASSQAASQPARIRQSNNQFFPSENLWKDNPETSLEREWELNPENSLNSLEWEVNIENSLEWKVNLENLLECEVNSDNSIEMEVNPENSLEWKVNPENSLEWKWEINPEEVQDGHNIDQTNILLLNNFDKECLRNVNARVFTTKCGRTDSGRTYNGQRPLPKAHLSNQTSLEREWELNPENSLEWEVNPENSLEWKVNLENLLEFYEDLAINGASRICLRTQKCLTDRRKDGRTDNAKTISLRLWRGIINDKMQSQKLSMRILYSCLSLFKKSRSKIIHEWAMLCKQEV</sequence>
<proteinExistence type="predicted"/>